<dbReference type="Pfam" id="PF25747">
    <property type="entry name" value="T5_p143"/>
    <property type="match status" value="1"/>
</dbReference>
<sequence length="248" mass="28001">MPASKMMEKIIRRELDDRANKGTKRQVTYDVQTDDTRSDNNVATVSFKFSKPVAATEASERGKHILRGVANALEHRELGVVDAILSQYGLAGKVGKKRSRGTVNVRLGDYLEEGRALGVNTVKGKMISQTNLRSLLELLAKDYLIRDMKKANAPLKYRTGRFANSLDVRSVRIQDTDTGRKPELSIFYQYMTYPYATFDPRKSTRPAMYNRPSYGARNPQVLIGDALAKAARDIIHSRYRIDVREAVQ</sequence>
<protein>
    <recommendedName>
        <fullName evidence="3">Tail completion protein</fullName>
    </recommendedName>
</protein>
<keyword evidence="2" id="KW-1185">Reference proteome</keyword>
<dbReference type="EMBL" id="MG649966">
    <property type="protein sequence ID" value="AUG85034.1"/>
    <property type="molecule type" value="Genomic_DNA"/>
</dbReference>
<evidence type="ECO:0000313" key="2">
    <source>
        <dbReference type="Proteomes" id="UP000240819"/>
    </source>
</evidence>
<dbReference type="Proteomes" id="UP000240819">
    <property type="component" value="Segment"/>
</dbReference>
<accession>A0A2H5BGD3</accession>
<gene>
    <name evidence="1" type="ORF">CETO_27</name>
</gene>
<name>A0A2H5BGD3_9CAUD</name>
<proteinExistence type="predicted"/>
<evidence type="ECO:0008006" key="3">
    <source>
        <dbReference type="Google" id="ProtNLM"/>
    </source>
</evidence>
<organism evidence="1 2">
    <name type="scientific">Vibrio phage Ceto</name>
    <dbReference type="NCBI Taxonomy" id="2570300"/>
    <lineage>
        <taxon>Viruses</taxon>
        <taxon>Duplodnaviria</taxon>
        <taxon>Heunggongvirae</taxon>
        <taxon>Uroviricota</taxon>
        <taxon>Caudoviricetes</taxon>
        <taxon>Demerecviridae</taxon>
        <taxon>Ermolyevavirinae</taxon>
        <taxon>Cetovirus</taxon>
        <taxon>Cetovirus ceto</taxon>
    </lineage>
</organism>
<evidence type="ECO:0000313" key="1">
    <source>
        <dbReference type="EMBL" id="AUG85034.1"/>
    </source>
</evidence>
<dbReference type="InterPro" id="IPR057970">
    <property type="entry name" value="T5_p143"/>
</dbReference>
<reference evidence="1 2" key="1">
    <citation type="submission" date="2017-12" db="EMBL/GenBank/DDBJ databases">
        <authorList>
            <person name="Lestochi C.V."/>
            <person name="Miller K.C."/>
            <person name="Miller J.S."/>
            <person name="Stanton M.L."/>
            <person name="Broussard G.W."/>
        </authorList>
    </citation>
    <scope>NUCLEOTIDE SEQUENCE [LARGE SCALE GENOMIC DNA]</scope>
</reference>